<dbReference type="CDD" id="cd14498">
    <property type="entry name" value="DSP"/>
    <property type="match status" value="1"/>
</dbReference>
<dbReference type="Proteomes" id="UP000306441">
    <property type="component" value="Unassembled WGS sequence"/>
</dbReference>
<name>A0ABY2Q136_9HYPH</name>
<dbReference type="EMBL" id="SSNY01000021">
    <property type="protein sequence ID" value="THF54423.1"/>
    <property type="molecule type" value="Genomic_DNA"/>
</dbReference>
<evidence type="ECO:0000313" key="1">
    <source>
        <dbReference type="EMBL" id="THF54423.1"/>
    </source>
</evidence>
<dbReference type="SUPFAM" id="SSF52799">
    <property type="entry name" value="(Phosphotyrosine protein) phosphatases II"/>
    <property type="match status" value="1"/>
</dbReference>
<proteinExistence type="predicted"/>
<keyword evidence="2" id="KW-1185">Reference proteome</keyword>
<dbReference type="Gene3D" id="3.90.190.10">
    <property type="entry name" value="Protein tyrosine phosphatase superfamily"/>
    <property type="match status" value="1"/>
</dbReference>
<protein>
    <submittedName>
        <fullName evidence="1">Dual specificity protein phosphatase family protein</fullName>
    </submittedName>
</protein>
<dbReference type="RefSeq" id="WP_136360350.1">
    <property type="nucleotide sequence ID" value="NZ_SSNY01000021.1"/>
</dbReference>
<gene>
    <name evidence="1" type="ORF">E6C48_22055</name>
</gene>
<dbReference type="InterPro" id="IPR029021">
    <property type="entry name" value="Prot-tyrosine_phosphatase-like"/>
</dbReference>
<organism evidence="1 2">
    <name type="scientific">Ollibium composti</name>
    <dbReference type="NCBI Taxonomy" id="2675109"/>
    <lineage>
        <taxon>Bacteria</taxon>
        <taxon>Pseudomonadati</taxon>
        <taxon>Pseudomonadota</taxon>
        <taxon>Alphaproteobacteria</taxon>
        <taxon>Hyphomicrobiales</taxon>
        <taxon>Phyllobacteriaceae</taxon>
        <taxon>Ollibium</taxon>
    </lineage>
</organism>
<reference evidence="1 2" key="1">
    <citation type="submission" date="2019-04" db="EMBL/GenBank/DDBJ databases">
        <title>Mesorhizobium composti sp. nov., isolated from compost.</title>
        <authorList>
            <person name="Lin S.-Y."/>
            <person name="Hameed A."/>
            <person name="Hsieh Y.-T."/>
            <person name="Young C.-C."/>
        </authorList>
    </citation>
    <scope>NUCLEOTIDE SEQUENCE [LARGE SCALE GENOMIC DNA]</scope>
    <source>
        <strain evidence="1 2">CC-YTH430</strain>
    </source>
</reference>
<accession>A0ABY2Q136</accession>
<sequence length="213" mass="23436">MNASPRYERPNISLIEPNLPGYGIDLFIGGMEGAGDLAELRERNITTVVNCAVNLDFNYAVSPFPEEANPDAIYGIGAVRYYKLGLIDGDGNPETMMLAGFYMLRGALSQKLPERPTYPLREKGNVLVNCRGGRSRSVSLVALFLHIEARAKYPTLDSALDHVRAMRELRRDEWFETPKPVLVNAARRAAEWITLIDSGAAPLALAVQGSRSA</sequence>
<comment type="caution">
    <text evidence="1">The sequence shown here is derived from an EMBL/GenBank/DDBJ whole genome shotgun (WGS) entry which is preliminary data.</text>
</comment>
<evidence type="ECO:0000313" key="2">
    <source>
        <dbReference type="Proteomes" id="UP000306441"/>
    </source>
</evidence>